<dbReference type="EMBL" id="ML737616">
    <property type="protein sequence ID" value="KAE8366222.1"/>
    <property type="molecule type" value="Genomic_DNA"/>
</dbReference>
<dbReference type="PANTHER" id="PTHR43201">
    <property type="entry name" value="ACYL-COA SYNTHETASE"/>
    <property type="match status" value="1"/>
</dbReference>
<dbReference type="CDD" id="cd04433">
    <property type="entry name" value="AFD_class_I"/>
    <property type="match status" value="1"/>
</dbReference>
<dbReference type="InterPro" id="IPR045851">
    <property type="entry name" value="AMP-bd_C_sf"/>
</dbReference>
<reference evidence="4 5" key="1">
    <citation type="submission" date="2019-04" db="EMBL/GenBank/DDBJ databases">
        <title>Friends and foes A comparative genomics studyof 23 Aspergillus species from section Flavi.</title>
        <authorList>
            <consortium name="DOE Joint Genome Institute"/>
            <person name="Kjaerbolling I."/>
            <person name="Vesth T."/>
            <person name="Frisvad J.C."/>
            <person name="Nybo J.L."/>
            <person name="Theobald S."/>
            <person name="Kildgaard S."/>
            <person name="Isbrandt T."/>
            <person name="Kuo A."/>
            <person name="Sato A."/>
            <person name="Lyhne E.K."/>
            <person name="Kogle M.E."/>
            <person name="Wiebenga A."/>
            <person name="Kun R.S."/>
            <person name="Lubbers R.J."/>
            <person name="Makela M.R."/>
            <person name="Barry K."/>
            <person name="Chovatia M."/>
            <person name="Clum A."/>
            <person name="Daum C."/>
            <person name="Haridas S."/>
            <person name="He G."/>
            <person name="LaButti K."/>
            <person name="Lipzen A."/>
            <person name="Mondo S."/>
            <person name="Riley R."/>
            <person name="Salamov A."/>
            <person name="Simmons B.A."/>
            <person name="Magnuson J.K."/>
            <person name="Henrissat B."/>
            <person name="Mortensen U.H."/>
            <person name="Larsen T.O."/>
            <person name="Devries R.P."/>
            <person name="Grigoriev I.V."/>
            <person name="Machida M."/>
            <person name="Baker S.E."/>
            <person name="Andersen M.R."/>
        </authorList>
    </citation>
    <scope>NUCLEOTIDE SEQUENCE [LARGE SCALE GENOMIC DNA]</scope>
    <source>
        <strain evidence="4 5">CBS 763.97</strain>
    </source>
</reference>
<keyword evidence="2" id="KW-1133">Transmembrane helix</keyword>
<keyword evidence="2" id="KW-0472">Membrane</keyword>
<name>A0A5N7A8R2_9EURO</name>
<dbReference type="Gene3D" id="3.40.50.12780">
    <property type="entry name" value="N-terminal domain of ligase-like"/>
    <property type="match status" value="1"/>
</dbReference>
<dbReference type="GO" id="GO:0006631">
    <property type="term" value="P:fatty acid metabolic process"/>
    <property type="evidence" value="ECO:0007669"/>
    <property type="project" value="TreeGrafter"/>
</dbReference>
<dbReference type="RefSeq" id="XP_031929303.1">
    <property type="nucleotide sequence ID" value="XM_032072257.1"/>
</dbReference>
<comment type="similarity">
    <text evidence="1">Belongs to the ATP-dependent AMP-binding enzyme family.</text>
</comment>
<dbReference type="InterPro" id="IPR000873">
    <property type="entry name" value="AMP-dep_synth/lig_dom"/>
</dbReference>
<dbReference type="Gene3D" id="3.30.300.30">
    <property type="match status" value="1"/>
</dbReference>
<dbReference type="Pfam" id="PF00501">
    <property type="entry name" value="AMP-binding"/>
    <property type="match status" value="1"/>
</dbReference>
<gene>
    <name evidence="4" type="ORF">BDV27DRAFT_156082</name>
</gene>
<dbReference type="GeneID" id="43656703"/>
<keyword evidence="2" id="KW-0812">Transmembrane</keyword>
<sequence>MSTWEPNVQCIHKFPNDAIFSRLRRLQIERPGVVVHDEHGIDADYNNLISDVIHMRQILREQLPSNSFDENGLLQKEAMSIAFQAFSGYNFIVSFFAIVALGGISTSLIPEEALHFLGKTKATSILVEEGTFENATVIRNHVQNQTGQGLNIIRITISEPNTCPQLEINEQLVISPTAGCLVLFTSGTTALPKGVVLPRQLFYPTPEVMPRDILYLARTTAQWVGGSTGMIDSVLYGQRIHVMKDSSNPARFWEVLKEGKVTVTSMPPAFLRTLMGYYNENISCMPPEDREKYINGARSLRHVFTSGYQLDPSLYTFFTDLTNMPIRNGYGITEMGGVVTISPKGSAYVEGYIGTPVPGITVKLSDGEHGEILVKHPNMFIEYINDEAATKAAFDHEGFYKTGDYAERIGNDYFFKGRVSSDWVRFHEHTISVLELEHCLMDLPYIFEAHVLPVQDREAGGLIAALVEVQKPNETEQDHGNINLRRIREDLAAANLVSHRLPALLRILPKNGEVPRTASGKVLKKEALRK</sequence>
<dbReference type="GO" id="GO:0031956">
    <property type="term" value="F:medium-chain fatty acid-CoA ligase activity"/>
    <property type="evidence" value="ECO:0007669"/>
    <property type="project" value="TreeGrafter"/>
</dbReference>
<evidence type="ECO:0000313" key="5">
    <source>
        <dbReference type="Proteomes" id="UP000326268"/>
    </source>
</evidence>
<evidence type="ECO:0000256" key="2">
    <source>
        <dbReference type="SAM" id="Phobius"/>
    </source>
</evidence>
<proteinExistence type="inferred from homology"/>
<dbReference type="OrthoDB" id="6614653at2759"/>
<accession>A0A5N7A8R2</accession>
<evidence type="ECO:0000313" key="4">
    <source>
        <dbReference type="EMBL" id="KAE8366222.1"/>
    </source>
</evidence>
<evidence type="ECO:0000259" key="3">
    <source>
        <dbReference type="Pfam" id="PF00501"/>
    </source>
</evidence>
<feature type="transmembrane region" description="Helical" evidence="2">
    <location>
        <begin position="89"/>
        <end position="109"/>
    </location>
</feature>
<dbReference type="SUPFAM" id="SSF56801">
    <property type="entry name" value="Acetyl-CoA synthetase-like"/>
    <property type="match status" value="1"/>
</dbReference>
<dbReference type="InterPro" id="IPR042099">
    <property type="entry name" value="ANL_N_sf"/>
</dbReference>
<keyword evidence="5" id="KW-1185">Reference proteome</keyword>
<protein>
    <recommendedName>
        <fullName evidence="3">AMP-dependent synthetase/ligase domain-containing protein</fullName>
    </recommendedName>
</protein>
<feature type="domain" description="AMP-dependent synthetase/ligase" evidence="3">
    <location>
        <begin position="79"/>
        <end position="383"/>
    </location>
</feature>
<dbReference type="AlphaFoldDB" id="A0A5N7A8R2"/>
<dbReference type="Proteomes" id="UP000326268">
    <property type="component" value="Unassembled WGS sequence"/>
</dbReference>
<organism evidence="4 5">
    <name type="scientific">Aspergillus caelatus</name>
    <dbReference type="NCBI Taxonomy" id="61420"/>
    <lineage>
        <taxon>Eukaryota</taxon>
        <taxon>Fungi</taxon>
        <taxon>Dikarya</taxon>
        <taxon>Ascomycota</taxon>
        <taxon>Pezizomycotina</taxon>
        <taxon>Eurotiomycetes</taxon>
        <taxon>Eurotiomycetidae</taxon>
        <taxon>Eurotiales</taxon>
        <taxon>Aspergillaceae</taxon>
        <taxon>Aspergillus</taxon>
        <taxon>Aspergillus subgen. Circumdati</taxon>
    </lineage>
</organism>
<evidence type="ECO:0000256" key="1">
    <source>
        <dbReference type="ARBA" id="ARBA00006432"/>
    </source>
</evidence>
<dbReference type="PANTHER" id="PTHR43201:SF8">
    <property type="entry name" value="ACYL-COA SYNTHETASE FAMILY MEMBER 3"/>
    <property type="match status" value="1"/>
</dbReference>